<evidence type="ECO:0000256" key="2">
    <source>
        <dbReference type="SAM" id="MobiDB-lite"/>
    </source>
</evidence>
<dbReference type="Proteomes" id="UP001187531">
    <property type="component" value="Unassembled WGS sequence"/>
</dbReference>
<feature type="compositionally biased region" description="Polar residues" evidence="2">
    <location>
        <begin position="1085"/>
        <end position="1097"/>
    </location>
</feature>
<evidence type="ECO:0000256" key="1">
    <source>
        <dbReference type="ARBA" id="ARBA00022468"/>
    </source>
</evidence>
<dbReference type="PANTHER" id="PTHR46150:SF3">
    <property type="entry name" value="RHO GTPASE-ACTIVATING PROTEIN 100F"/>
    <property type="match status" value="1"/>
</dbReference>
<dbReference type="Pfam" id="PF00595">
    <property type="entry name" value="PDZ"/>
    <property type="match status" value="1"/>
</dbReference>
<dbReference type="InterPro" id="IPR008936">
    <property type="entry name" value="Rho_GTPase_activation_prot"/>
</dbReference>
<feature type="domain" description="C2" evidence="3">
    <location>
        <begin position="682"/>
        <end position="802"/>
    </location>
</feature>
<protein>
    <recommendedName>
        <fullName evidence="8">Rho GTPase-activating protein 100F</fullName>
    </recommendedName>
</protein>
<evidence type="ECO:0000313" key="7">
    <source>
        <dbReference type="Proteomes" id="UP001187531"/>
    </source>
</evidence>
<dbReference type="SUPFAM" id="SSF49562">
    <property type="entry name" value="C2 domain (Calcium/lipid-binding domain, CaLB)"/>
    <property type="match status" value="1"/>
</dbReference>
<organism evidence="6 7">
    <name type="scientific">Artemia franciscana</name>
    <name type="common">Brine shrimp</name>
    <name type="synonym">Artemia sanfranciscana</name>
    <dbReference type="NCBI Taxonomy" id="6661"/>
    <lineage>
        <taxon>Eukaryota</taxon>
        <taxon>Metazoa</taxon>
        <taxon>Ecdysozoa</taxon>
        <taxon>Arthropoda</taxon>
        <taxon>Crustacea</taxon>
        <taxon>Branchiopoda</taxon>
        <taxon>Anostraca</taxon>
        <taxon>Artemiidae</taxon>
        <taxon>Artemia</taxon>
    </lineage>
</organism>
<comment type="caution">
    <text evidence="6">The sequence shown here is derived from an EMBL/GenBank/DDBJ whole genome shotgun (WGS) entry which is preliminary data.</text>
</comment>
<sequence length="1208" mass="134786">MVSALSCKTGCLSWCSIKKRRMLCCGGKKENEQGSDMGASPRRQQMETAKEPQQSFQASTTQNIPGSVSMQRREVPMVLQSDFRKVSGISTEIFRQIETIENDTNDMATQAAIEAVERRGEMIVRQLDTRQMGVVVAERARTFLSLQDHDHVVTFVEIVKRPGQTLGLYIREGNGFDKNDGVFISRIAIESAVYNSGCLRVGDEILAVNLVDVTRMGLDDVVIIMSIPKRLVLTIRQRRKSLNFATPPMQRIENKPPPVVVMKRNFQEEERYDPRNENYQLFRNLESDVRTLDRLNQRGEMSYQNRFNTVGGKPQRSDVCEHYAENYREREVVTQQPKTQIVQRFPTDAPSQVARTSERLSKPVQLQFDEQKSGGQNNPVLDSALNKLVETQRGHSSLSTSQQKLFSDGEFYEYNMAKGVPTRQSFRSSTTGRIQPPPRLSAARGRTTSLDYASDTEVVARGQMYHTLRPRMISQYSASKEAQYSTGPSSWSASMRRQNQPLPDSVSYQLRTGSLPRDTTNKIRDWEHGRDKGRRDLIAENDGTLSAPELPAGILNKGIFTSDEYRAWLQRAPSTSAIYESLRNHDRDAYCQTRAVKSTYSAENLGDKGLEGQSYYAFRRDFVHEDTLAPPMATLTRTSSQIQRSVTAMDGKEKLIEIDPADFMKYRGEKAYPPLSPGTVGPFVPPPTTAPYTGGDESLSGILWIHLLGGRNLKSTGGCRREPLRDLYCVLECDRIHKARTVIRTGDIHFDWDETFDLDLVNNKELDFLVYSWDPKLRHRLCFKGSVILVPLLKDTAIQQLALRLEPRGTLYLKLQYTEPRLAFRRVPANRQIHSAIFGADLEGVVVKEASSVGVPILVQRCIEEVERRGMDIVGLYRLCGSATKKRILRDAFEKNTRTVDLSPDNVPDINVITGVLKEYLRELPDPLIPRCLYQMLVDALSVCMPDDPDGNAKLIFSILECMPKACKSTLFLLLDHLCLVAAQADRNKMTPQNLAGCFGPILILSSDGPVDSLARLDFQRPISVLNYLLHIWPSRSARAAEAVAAVANLNQLEGLRCRAPLVPSHPSQGILPGTQTSKEIDGKTPQTFNTNGVSSGDTKEDLVRNSQTALNQSLSPLPAALPSSRRFQNNEEEYVITFVRGEADGSSGIDAHALTVGADAASCSEDGTTVSSTTSPESSSASASPLPRGRVKVLDHEQEKSGSPFST</sequence>
<feature type="region of interest" description="Disordered" evidence="2">
    <location>
        <begin position="484"/>
        <end position="521"/>
    </location>
</feature>
<dbReference type="InterPro" id="IPR001478">
    <property type="entry name" value="PDZ"/>
</dbReference>
<dbReference type="GO" id="GO:0005096">
    <property type="term" value="F:GTPase activator activity"/>
    <property type="evidence" value="ECO:0007669"/>
    <property type="project" value="UniProtKB-KW"/>
</dbReference>
<dbReference type="GO" id="GO:0007165">
    <property type="term" value="P:signal transduction"/>
    <property type="evidence" value="ECO:0007669"/>
    <property type="project" value="InterPro"/>
</dbReference>
<dbReference type="SMART" id="SM00239">
    <property type="entry name" value="C2"/>
    <property type="match status" value="1"/>
</dbReference>
<dbReference type="AlphaFoldDB" id="A0AA88IAA9"/>
<evidence type="ECO:0000259" key="5">
    <source>
        <dbReference type="PROSITE" id="PS50238"/>
    </source>
</evidence>
<dbReference type="InterPro" id="IPR052118">
    <property type="entry name" value="Rho-GAP_regulator"/>
</dbReference>
<dbReference type="InterPro" id="IPR036034">
    <property type="entry name" value="PDZ_sf"/>
</dbReference>
<dbReference type="GO" id="GO:0046578">
    <property type="term" value="P:regulation of Ras protein signal transduction"/>
    <property type="evidence" value="ECO:0007669"/>
    <property type="project" value="TreeGrafter"/>
</dbReference>
<dbReference type="CDD" id="cd06718">
    <property type="entry name" value="PDZ_Par6-like"/>
    <property type="match status" value="1"/>
</dbReference>
<dbReference type="PROSITE" id="PS50106">
    <property type="entry name" value="PDZ"/>
    <property type="match status" value="1"/>
</dbReference>
<dbReference type="PROSITE" id="PS50004">
    <property type="entry name" value="C2"/>
    <property type="match status" value="1"/>
</dbReference>
<dbReference type="PANTHER" id="PTHR46150">
    <property type="entry name" value="RHO GTPASE-ACTIVATING PROTEIN 100F"/>
    <property type="match status" value="1"/>
</dbReference>
<name>A0AA88IAA9_ARTSF</name>
<dbReference type="Pfam" id="PF25336">
    <property type="entry name" value="C2_SYDE"/>
    <property type="match status" value="1"/>
</dbReference>
<dbReference type="Gene3D" id="2.30.42.10">
    <property type="match status" value="1"/>
</dbReference>
<dbReference type="InterPro" id="IPR057459">
    <property type="entry name" value="SYDE1/2_C2"/>
</dbReference>
<evidence type="ECO:0000259" key="4">
    <source>
        <dbReference type="PROSITE" id="PS50106"/>
    </source>
</evidence>
<dbReference type="InterPro" id="IPR000198">
    <property type="entry name" value="RhoGAP_dom"/>
</dbReference>
<dbReference type="CDD" id="cd00030">
    <property type="entry name" value="C2"/>
    <property type="match status" value="1"/>
</dbReference>
<feature type="region of interest" description="Disordered" evidence="2">
    <location>
        <begin position="28"/>
        <end position="62"/>
    </location>
</feature>
<feature type="region of interest" description="Disordered" evidence="2">
    <location>
        <begin position="1067"/>
        <end position="1100"/>
    </location>
</feature>
<dbReference type="Pfam" id="PF00620">
    <property type="entry name" value="RhoGAP"/>
    <property type="match status" value="1"/>
</dbReference>
<dbReference type="EMBL" id="JAVRJZ010000003">
    <property type="protein sequence ID" value="KAK2724594.1"/>
    <property type="molecule type" value="Genomic_DNA"/>
</dbReference>
<feature type="compositionally biased region" description="Polar residues" evidence="2">
    <location>
        <begin position="484"/>
        <end position="512"/>
    </location>
</feature>
<evidence type="ECO:0000313" key="6">
    <source>
        <dbReference type="EMBL" id="KAK2724594.1"/>
    </source>
</evidence>
<feature type="compositionally biased region" description="Polar residues" evidence="2">
    <location>
        <begin position="422"/>
        <end position="433"/>
    </location>
</feature>
<evidence type="ECO:0000259" key="3">
    <source>
        <dbReference type="PROSITE" id="PS50004"/>
    </source>
</evidence>
<dbReference type="InterPro" id="IPR000008">
    <property type="entry name" value="C2_dom"/>
</dbReference>
<dbReference type="Gene3D" id="2.60.40.150">
    <property type="entry name" value="C2 domain"/>
    <property type="match status" value="1"/>
</dbReference>
<dbReference type="SMART" id="SM00228">
    <property type="entry name" value="PDZ"/>
    <property type="match status" value="1"/>
</dbReference>
<keyword evidence="1" id="KW-0343">GTPase activation</keyword>
<gene>
    <name evidence="6" type="ORF">QYM36_001175</name>
</gene>
<dbReference type="FunFam" id="1.10.555.10:FF:000031">
    <property type="entry name" value="rho GTPase-activating protein 100F isoform X6"/>
    <property type="match status" value="1"/>
</dbReference>
<feature type="compositionally biased region" description="Low complexity" evidence="2">
    <location>
        <begin position="1172"/>
        <end position="1186"/>
    </location>
</feature>
<feature type="domain" description="PDZ" evidence="4">
    <location>
        <begin position="155"/>
        <end position="225"/>
    </location>
</feature>
<feature type="region of interest" description="Disordered" evidence="2">
    <location>
        <begin position="422"/>
        <end position="446"/>
    </location>
</feature>
<dbReference type="GO" id="GO:0030030">
    <property type="term" value="P:cell projection organization"/>
    <property type="evidence" value="ECO:0007669"/>
    <property type="project" value="TreeGrafter"/>
</dbReference>
<accession>A0AA88IAA9</accession>
<dbReference type="GO" id="GO:0097060">
    <property type="term" value="C:synaptic membrane"/>
    <property type="evidence" value="ECO:0007669"/>
    <property type="project" value="TreeGrafter"/>
</dbReference>
<dbReference type="Gene3D" id="1.10.555.10">
    <property type="entry name" value="Rho GTPase activation protein"/>
    <property type="match status" value="1"/>
</dbReference>
<proteinExistence type="predicted"/>
<dbReference type="PROSITE" id="PS50238">
    <property type="entry name" value="RHOGAP"/>
    <property type="match status" value="1"/>
</dbReference>
<feature type="region of interest" description="Disordered" evidence="2">
    <location>
        <begin position="1162"/>
        <end position="1208"/>
    </location>
</feature>
<dbReference type="SUPFAM" id="SSF48350">
    <property type="entry name" value="GTPase activation domain, GAP"/>
    <property type="match status" value="1"/>
</dbReference>
<keyword evidence="7" id="KW-1185">Reference proteome</keyword>
<feature type="domain" description="Rho-GAP" evidence="5">
    <location>
        <begin position="840"/>
        <end position="1037"/>
    </location>
</feature>
<feature type="compositionally biased region" description="Polar residues" evidence="2">
    <location>
        <begin position="51"/>
        <end position="62"/>
    </location>
</feature>
<reference evidence="6" key="1">
    <citation type="submission" date="2023-07" db="EMBL/GenBank/DDBJ databases">
        <title>Chromosome-level genome assembly of Artemia franciscana.</title>
        <authorList>
            <person name="Jo E."/>
        </authorList>
    </citation>
    <scope>NUCLEOTIDE SEQUENCE</scope>
    <source>
        <tissue evidence="6">Whole body</tissue>
    </source>
</reference>
<dbReference type="InterPro" id="IPR035892">
    <property type="entry name" value="C2_domain_sf"/>
</dbReference>
<dbReference type="SMART" id="SM00324">
    <property type="entry name" value="RhoGAP"/>
    <property type="match status" value="1"/>
</dbReference>
<dbReference type="GO" id="GO:0016477">
    <property type="term" value="P:cell migration"/>
    <property type="evidence" value="ECO:0007669"/>
    <property type="project" value="TreeGrafter"/>
</dbReference>
<dbReference type="SUPFAM" id="SSF50156">
    <property type="entry name" value="PDZ domain-like"/>
    <property type="match status" value="1"/>
</dbReference>
<evidence type="ECO:0008006" key="8">
    <source>
        <dbReference type="Google" id="ProtNLM"/>
    </source>
</evidence>